<name>A0A2I2KVK7_9ACTN</name>
<dbReference type="EMBL" id="FZMO01000292">
    <property type="protein sequence ID" value="SNQ49692.1"/>
    <property type="molecule type" value="Genomic_DNA"/>
</dbReference>
<dbReference type="AlphaFoldDB" id="A0A2I2KVK7"/>
<sequence>MLTYASDLDTAFVITRAARLDPERAMVESLSHTV</sequence>
<proteinExistence type="predicted"/>
<organism evidence="1 2">
    <name type="scientific">Frankia canadensis</name>
    <dbReference type="NCBI Taxonomy" id="1836972"/>
    <lineage>
        <taxon>Bacteria</taxon>
        <taxon>Bacillati</taxon>
        <taxon>Actinomycetota</taxon>
        <taxon>Actinomycetes</taxon>
        <taxon>Frankiales</taxon>
        <taxon>Frankiaceae</taxon>
        <taxon>Frankia</taxon>
    </lineage>
</organism>
<reference evidence="1 2" key="1">
    <citation type="submission" date="2017-06" db="EMBL/GenBank/DDBJ databases">
        <authorList>
            <person name="Kim H.J."/>
            <person name="Triplett B.A."/>
        </authorList>
    </citation>
    <scope>NUCLEOTIDE SEQUENCE [LARGE SCALE GENOMIC DNA]</scope>
    <source>
        <strain evidence="1">FRACA_ARgP5</strain>
    </source>
</reference>
<keyword evidence="2" id="KW-1185">Reference proteome</keyword>
<protein>
    <submittedName>
        <fullName evidence="1">Uncharacterized protein</fullName>
    </submittedName>
</protein>
<accession>A0A2I2KVK7</accession>
<evidence type="ECO:0000313" key="1">
    <source>
        <dbReference type="EMBL" id="SNQ49692.1"/>
    </source>
</evidence>
<evidence type="ECO:0000313" key="2">
    <source>
        <dbReference type="Proteomes" id="UP000234331"/>
    </source>
</evidence>
<dbReference type="Proteomes" id="UP000234331">
    <property type="component" value="Unassembled WGS sequence"/>
</dbReference>
<gene>
    <name evidence="1" type="ORF">FRACA_3610005</name>
</gene>